<accession>A0A9Q3EXB7</accession>
<organism evidence="2 3">
    <name type="scientific">Austropuccinia psidii MF-1</name>
    <dbReference type="NCBI Taxonomy" id="1389203"/>
    <lineage>
        <taxon>Eukaryota</taxon>
        <taxon>Fungi</taxon>
        <taxon>Dikarya</taxon>
        <taxon>Basidiomycota</taxon>
        <taxon>Pucciniomycotina</taxon>
        <taxon>Pucciniomycetes</taxon>
        <taxon>Pucciniales</taxon>
        <taxon>Sphaerophragmiaceae</taxon>
        <taxon>Austropuccinia</taxon>
    </lineage>
</organism>
<reference evidence="2" key="1">
    <citation type="submission" date="2021-03" db="EMBL/GenBank/DDBJ databases">
        <title>Draft genome sequence of rust myrtle Austropuccinia psidii MF-1, a brazilian biotype.</title>
        <authorList>
            <person name="Quecine M.C."/>
            <person name="Pachon D.M.R."/>
            <person name="Bonatelli M.L."/>
            <person name="Correr F.H."/>
            <person name="Franceschini L.M."/>
            <person name="Leite T.F."/>
            <person name="Margarido G.R.A."/>
            <person name="Almeida C.A."/>
            <person name="Ferrarezi J.A."/>
            <person name="Labate C.A."/>
        </authorList>
    </citation>
    <scope>NUCLEOTIDE SEQUENCE</scope>
    <source>
        <strain evidence="2">MF-1</strain>
    </source>
</reference>
<sequence length="104" mass="11465">MMNAQADLSTSNKSLSILKGLLGAQVRIEAVDTRKFEGRFVCVDHQANVILDHAVESLPASSNRGISIAFHQRRIDGNFVLNSIPPNRSMECTVAKELDQQTNQ</sequence>
<dbReference type="EMBL" id="AVOT02035430">
    <property type="protein sequence ID" value="MBW0529788.1"/>
    <property type="molecule type" value="Genomic_DNA"/>
</dbReference>
<dbReference type="Pfam" id="PF01423">
    <property type="entry name" value="LSM"/>
    <property type="match status" value="1"/>
</dbReference>
<dbReference type="InterPro" id="IPR010920">
    <property type="entry name" value="LSM_dom_sf"/>
</dbReference>
<comment type="caution">
    <text evidence="2">The sequence shown here is derived from an EMBL/GenBank/DDBJ whole genome shotgun (WGS) entry which is preliminary data.</text>
</comment>
<keyword evidence="3" id="KW-1185">Reference proteome</keyword>
<dbReference type="SUPFAM" id="SSF50182">
    <property type="entry name" value="Sm-like ribonucleoproteins"/>
    <property type="match status" value="1"/>
</dbReference>
<dbReference type="InterPro" id="IPR001163">
    <property type="entry name" value="Sm_dom_euk/arc"/>
</dbReference>
<evidence type="ECO:0000313" key="2">
    <source>
        <dbReference type="EMBL" id="MBW0529788.1"/>
    </source>
</evidence>
<dbReference type="GO" id="GO:0032991">
    <property type="term" value="C:protein-containing complex"/>
    <property type="evidence" value="ECO:0007669"/>
    <property type="project" value="UniProtKB-ARBA"/>
</dbReference>
<evidence type="ECO:0000313" key="3">
    <source>
        <dbReference type="Proteomes" id="UP000765509"/>
    </source>
</evidence>
<protein>
    <recommendedName>
        <fullName evidence="1">Sm domain-containing protein</fullName>
    </recommendedName>
</protein>
<gene>
    <name evidence="2" type="ORF">O181_069503</name>
</gene>
<dbReference type="AlphaFoldDB" id="A0A9Q3EXB7"/>
<name>A0A9Q3EXB7_9BASI</name>
<dbReference type="Proteomes" id="UP000765509">
    <property type="component" value="Unassembled WGS sequence"/>
</dbReference>
<feature type="domain" description="Sm" evidence="1">
    <location>
        <begin position="17"/>
        <end position="65"/>
    </location>
</feature>
<evidence type="ECO:0000259" key="1">
    <source>
        <dbReference type="Pfam" id="PF01423"/>
    </source>
</evidence>
<dbReference type="OrthoDB" id="368909at2759"/>
<proteinExistence type="predicted"/>
<dbReference type="Gene3D" id="2.30.30.100">
    <property type="match status" value="1"/>
</dbReference>